<name>A0A1H1TN95_9ACTN</name>
<feature type="signal peptide" evidence="2">
    <location>
        <begin position="1"/>
        <end position="27"/>
    </location>
</feature>
<keyword evidence="4" id="KW-1185">Reference proteome</keyword>
<feature type="compositionally biased region" description="Basic residues" evidence="1">
    <location>
        <begin position="221"/>
        <end position="232"/>
    </location>
</feature>
<feature type="chain" id="PRO_5009261307" evidence="2">
    <location>
        <begin position="28"/>
        <end position="263"/>
    </location>
</feature>
<protein>
    <submittedName>
        <fullName evidence="3">Uncharacterized protein</fullName>
    </submittedName>
</protein>
<sequence>MQLRTTTVTTGVVACLLGLLACGGPPATETPSGPPGAYVGTGVLEAQANEDNRFSDADLRSVVTIADAVVVVEVEDQSAEVVEQSDEDGGDWHYWETRLRVRDVVWRRPGSPAPPSRVAVQDPWQRPLSGYLVVPLVRDREWFPLTMTSFLSVEDERPSPVADPGPDGAWTRAQAGRSLTSWAGCCGARPRGRAATPVTRCASARTRRAGGCPALPDRPRRAAPRRPRRPSRARSETSASSSVHLGVTGSPAALGWVALSTSA</sequence>
<dbReference type="EMBL" id="LT629757">
    <property type="protein sequence ID" value="SDS61632.1"/>
    <property type="molecule type" value="Genomic_DNA"/>
</dbReference>
<gene>
    <name evidence="3" type="ORF">SAMN04488570_2285</name>
</gene>
<dbReference type="OrthoDB" id="9947083at2"/>
<dbReference type="PROSITE" id="PS51257">
    <property type="entry name" value="PROKAR_LIPOPROTEIN"/>
    <property type="match status" value="1"/>
</dbReference>
<feature type="region of interest" description="Disordered" evidence="1">
    <location>
        <begin position="190"/>
        <end position="247"/>
    </location>
</feature>
<dbReference type="Proteomes" id="UP000198859">
    <property type="component" value="Chromosome I"/>
</dbReference>
<proteinExistence type="predicted"/>
<keyword evidence="2" id="KW-0732">Signal</keyword>
<dbReference type="AlphaFoldDB" id="A0A1H1TN95"/>
<evidence type="ECO:0000256" key="1">
    <source>
        <dbReference type="SAM" id="MobiDB-lite"/>
    </source>
</evidence>
<evidence type="ECO:0000313" key="3">
    <source>
        <dbReference type="EMBL" id="SDS61632.1"/>
    </source>
</evidence>
<dbReference type="STRING" id="642780.SAMN04488570_2285"/>
<accession>A0A1H1TN95</accession>
<evidence type="ECO:0000256" key="2">
    <source>
        <dbReference type="SAM" id="SignalP"/>
    </source>
</evidence>
<evidence type="ECO:0000313" key="4">
    <source>
        <dbReference type="Proteomes" id="UP000198859"/>
    </source>
</evidence>
<dbReference type="RefSeq" id="WP_091729684.1">
    <property type="nucleotide sequence ID" value="NZ_LT629757.1"/>
</dbReference>
<organism evidence="3 4">
    <name type="scientific">Nocardioides scoriae</name>
    <dbReference type="NCBI Taxonomy" id="642780"/>
    <lineage>
        <taxon>Bacteria</taxon>
        <taxon>Bacillati</taxon>
        <taxon>Actinomycetota</taxon>
        <taxon>Actinomycetes</taxon>
        <taxon>Propionibacteriales</taxon>
        <taxon>Nocardioidaceae</taxon>
        <taxon>Nocardioides</taxon>
    </lineage>
</organism>
<reference evidence="4" key="1">
    <citation type="submission" date="2016-10" db="EMBL/GenBank/DDBJ databases">
        <authorList>
            <person name="Varghese N."/>
            <person name="Submissions S."/>
        </authorList>
    </citation>
    <scope>NUCLEOTIDE SEQUENCE [LARGE SCALE GENOMIC DNA]</scope>
    <source>
        <strain evidence="4">DSM 22127</strain>
    </source>
</reference>